<dbReference type="GO" id="GO:0046872">
    <property type="term" value="F:metal ion binding"/>
    <property type="evidence" value="ECO:0007669"/>
    <property type="project" value="InterPro"/>
</dbReference>
<accession>A0AA95EX30</accession>
<dbReference type="SUPFAM" id="SSF47240">
    <property type="entry name" value="Ferritin-like"/>
    <property type="match status" value="1"/>
</dbReference>
<gene>
    <name evidence="2" type="ORF">P0Y55_13200</name>
</gene>
<dbReference type="CDD" id="cd00657">
    <property type="entry name" value="Ferritin_like"/>
    <property type="match status" value="1"/>
</dbReference>
<proteinExistence type="predicted"/>
<dbReference type="Pfam" id="PF02915">
    <property type="entry name" value="Rubrerythrin"/>
    <property type="match status" value="1"/>
</dbReference>
<dbReference type="AlphaFoldDB" id="A0AA95EX30"/>
<organism evidence="2 3">
    <name type="scientific">Candidatus Cohnella colombiensis</name>
    <dbReference type="NCBI Taxonomy" id="3121368"/>
    <lineage>
        <taxon>Bacteria</taxon>
        <taxon>Bacillati</taxon>
        <taxon>Bacillota</taxon>
        <taxon>Bacilli</taxon>
        <taxon>Bacillales</taxon>
        <taxon>Paenibacillaceae</taxon>
        <taxon>Cohnella</taxon>
    </lineage>
</organism>
<dbReference type="InterPro" id="IPR009078">
    <property type="entry name" value="Ferritin-like_SF"/>
</dbReference>
<dbReference type="Gene3D" id="6.10.140.1960">
    <property type="match status" value="1"/>
</dbReference>
<dbReference type="Proteomes" id="UP001178662">
    <property type="component" value="Chromosome"/>
</dbReference>
<evidence type="ECO:0000313" key="3">
    <source>
        <dbReference type="Proteomes" id="UP001178662"/>
    </source>
</evidence>
<evidence type="ECO:0000259" key="1">
    <source>
        <dbReference type="Pfam" id="PF02915"/>
    </source>
</evidence>
<sequence>MYYTTTHPSDPRLINDIVQAINGEFEAIVCYEQLSKLAPTDDTRNQILEIRNDEIRHYNQFSQIYTSITGLTPTPQYPKNCPTDYRAGIQSAFKDEQETVDFYHRISERANNPHISIPFQRAAADEQNHAVWFLFFLTSSSKD</sequence>
<dbReference type="Gene3D" id="1.20.5.420">
    <property type="entry name" value="Immunoglobulin FC, subunit C"/>
    <property type="match status" value="1"/>
</dbReference>
<keyword evidence="3" id="KW-1185">Reference proteome</keyword>
<dbReference type="EMBL" id="CP119317">
    <property type="protein sequence ID" value="WEK53532.1"/>
    <property type="molecule type" value="Genomic_DNA"/>
</dbReference>
<reference evidence="2" key="1">
    <citation type="submission" date="2023-03" db="EMBL/GenBank/DDBJ databases">
        <title>Andean soil-derived lignocellulolytic bacterial consortium as a source of novel taxa and putative plastic-active enzymes.</title>
        <authorList>
            <person name="Diaz-Garcia L."/>
            <person name="Chuvochina M."/>
            <person name="Feuerriegel G."/>
            <person name="Bunk B."/>
            <person name="Sproer C."/>
            <person name="Streit W.R."/>
            <person name="Rodriguez L.M."/>
            <person name="Overmann J."/>
            <person name="Jimenez D.J."/>
        </authorList>
    </citation>
    <scope>NUCLEOTIDE SEQUENCE</scope>
    <source>
        <strain evidence="2">MAG 2441</strain>
    </source>
</reference>
<evidence type="ECO:0000313" key="2">
    <source>
        <dbReference type="EMBL" id="WEK53532.1"/>
    </source>
</evidence>
<name>A0AA95EX30_9BACL</name>
<dbReference type="GO" id="GO:0016491">
    <property type="term" value="F:oxidoreductase activity"/>
    <property type="evidence" value="ECO:0007669"/>
    <property type="project" value="InterPro"/>
</dbReference>
<feature type="domain" description="Rubrerythrin diiron-binding" evidence="1">
    <location>
        <begin position="90"/>
        <end position="137"/>
    </location>
</feature>
<protein>
    <submittedName>
        <fullName evidence="2">Ferritin-like domain-containing protein</fullName>
    </submittedName>
</protein>
<dbReference type="InterPro" id="IPR003251">
    <property type="entry name" value="Rr_diiron-bd_dom"/>
</dbReference>